<dbReference type="Proteomes" id="UP001152797">
    <property type="component" value="Unassembled WGS sequence"/>
</dbReference>
<keyword evidence="6" id="KW-1185">Reference proteome</keyword>
<organism evidence="3">
    <name type="scientific">Cladocopium goreaui</name>
    <dbReference type="NCBI Taxonomy" id="2562237"/>
    <lineage>
        <taxon>Eukaryota</taxon>
        <taxon>Sar</taxon>
        <taxon>Alveolata</taxon>
        <taxon>Dinophyceae</taxon>
        <taxon>Suessiales</taxon>
        <taxon>Symbiodiniaceae</taxon>
        <taxon>Cladocopium</taxon>
    </lineage>
</organism>
<evidence type="ECO:0000256" key="2">
    <source>
        <dbReference type="SAM" id="MobiDB-lite"/>
    </source>
</evidence>
<dbReference type="EMBL" id="CAMXCT020000106">
    <property type="protein sequence ID" value="CAL1127284.1"/>
    <property type="molecule type" value="Genomic_DNA"/>
</dbReference>
<evidence type="ECO:0000313" key="3">
    <source>
        <dbReference type="EMBL" id="CAI3973909.1"/>
    </source>
</evidence>
<dbReference type="Pfam" id="PF02493">
    <property type="entry name" value="MORN"/>
    <property type="match status" value="5"/>
</dbReference>
<feature type="compositionally biased region" description="Basic and acidic residues" evidence="2">
    <location>
        <begin position="122"/>
        <end position="136"/>
    </location>
</feature>
<evidence type="ECO:0000313" key="5">
    <source>
        <dbReference type="EMBL" id="CAL4761221.1"/>
    </source>
</evidence>
<comment type="caution">
    <text evidence="3">The sequence shown here is derived from an EMBL/GenBank/DDBJ whole genome shotgun (WGS) entry which is preliminary data.</text>
</comment>
<dbReference type="SMART" id="SM00698">
    <property type="entry name" value="MORN"/>
    <property type="match status" value="5"/>
</dbReference>
<name>A0A9P1FED8_9DINO</name>
<dbReference type="EMBL" id="CAMXCT030000106">
    <property type="protein sequence ID" value="CAL4761221.1"/>
    <property type="molecule type" value="Genomic_DNA"/>
</dbReference>
<proteinExistence type="predicted"/>
<gene>
    <name evidence="3" type="ORF">C1SCF055_LOCUS2355</name>
</gene>
<dbReference type="InterPro" id="IPR003409">
    <property type="entry name" value="MORN"/>
</dbReference>
<reference evidence="3" key="1">
    <citation type="submission" date="2022-10" db="EMBL/GenBank/DDBJ databases">
        <authorList>
            <person name="Chen Y."/>
            <person name="Dougan E. K."/>
            <person name="Chan C."/>
            <person name="Rhodes N."/>
            <person name="Thang M."/>
        </authorList>
    </citation>
    <scope>NUCLEOTIDE SEQUENCE</scope>
</reference>
<dbReference type="PANTHER" id="PTHR23084:SF179">
    <property type="entry name" value="OS10G0565000 PROTEIN"/>
    <property type="match status" value="1"/>
</dbReference>
<dbReference type="SUPFAM" id="SSF82185">
    <property type="entry name" value="Histone H3 K4-specific methyltransferase SET7/9 N-terminal domain"/>
    <property type="match status" value="1"/>
</dbReference>
<dbReference type="OrthoDB" id="423343at2759"/>
<evidence type="ECO:0000313" key="6">
    <source>
        <dbReference type="Proteomes" id="UP001152797"/>
    </source>
</evidence>
<dbReference type="EMBL" id="CAMXCT010000106">
    <property type="protein sequence ID" value="CAI3973909.1"/>
    <property type="molecule type" value="Genomic_DNA"/>
</dbReference>
<dbReference type="Gene3D" id="2.20.110.10">
    <property type="entry name" value="Histone H3 K4-specific methyltransferase SET7/9 N-terminal domain"/>
    <property type="match status" value="2"/>
</dbReference>
<evidence type="ECO:0000256" key="1">
    <source>
        <dbReference type="ARBA" id="ARBA00022737"/>
    </source>
</evidence>
<accession>A0A9P1FED8</accession>
<dbReference type="PANTHER" id="PTHR23084">
    <property type="entry name" value="PHOSPHATIDYLINOSITOL-4-PHOSPHATE 5-KINASE RELATED"/>
    <property type="match status" value="1"/>
</dbReference>
<evidence type="ECO:0000313" key="4">
    <source>
        <dbReference type="EMBL" id="CAL1127284.1"/>
    </source>
</evidence>
<feature type="region of interest" description="Disordered" evidence="2">
    <location>
        <begin position="122"/>
        <end position="181"/>
    </location>
</feature>
<reference evidence="4" key="2">
    <citation type="submission" date="2024-04" db="EMBL/GenBank/DDBJ databases">
        <authorList>
            <person name="Chen Y."/>
            <person name="Shah S."/>
            <person name="Dougan E. K."/>
            <person name="Thang M."/>
            <person name="Chan C."/>
        </authorList>
    </citation>
    <scope>NUCLEOTIDE SEQUENCE [LARGE SCALE GENOMIC DNA]</scope>
</reference>
<dbReference type="AlphaFoldDB" id="A0A9P1FED8"/>
<sequence length="342" mass="38570">MGTLGSTCMRDCSRSDEVEQPLVKLIPLLCPSTSATKMPIERVSSAQDGTEVADSHIELPVNAGQQIFFQNQQRASITSITSSTSTSTWRAKAAEVSASQVDPTVPPVPNWFQVLERKAAVERAGPKESPRFEERGTPLQTPREGGEFRTPGPTPRLDPIKSARETAVPLPEDEDREPEVSYEGTYLGTMKHGKGRLRMQNYTYEGEFQNDMKHGLGVLQWDDGRRYDGGFGNNKFHGAAVMQWPDGRRYVGHYQEDRKHGHGTFSWQDGRRYEGQWVSGRRHGIGVYTNAKGFTRRGTWQQDRPIRWEEPMEQPSATLAMQRPSFQPEMLNDEEVIEVSTL</sequence>
<protein>
    <submittedName>
        <fullName evidence="5">MORN repeat-containing protein 5</fullName>
    </submittedName>
</protein>
<keyword evidence="1" id="KW-0677">Repeat</keyword>